<protein>
    <submittedName>
        <fullName evidence="1">Methyltransferase</fullName>
    </submittedName>
</protein>
<dbReference type="GO" id="GO:0008168">
    <property type="term" value="F:methyltransferase activity"/>
    <property type="evidence" value="ECO:0007669"/>
    <property type="project" value="UniProtKB-KW"/>
</dbReference>
<dbReference type="GO" id="GO:0032259">
    <property type="term" value="P:methylation"/>
    <property type="evidence" value="ECO:0007669"/>
    <property type="project" value="UniProtKB-KW"/>
</dbReference>
<dbReference type="Gene3D" id="3.40.50.150">
    <property type="entry name" value="Vaccinia Virus protein VP39"/>
    <property type="match status" value="1"/>
</dbReference>
<reference evidence="1" key="1">
    <citation type="submission" date="2016-08" db="EMBL/GenBank/DDBJ databases">
        <title>Complete Genome Seqeunce of Paenibacillus sp. nov. IHBB 9852 from high altitute lake of Indian trans-Himalayas.</title>
        <authorList>
            <person name="Kiran S."/>
            <person name="Swarnkar M.K."/>
            <person name="Rana A."/>
            <person name="Tewari R."/>
            <person name="Gulati A."/>
        </authorList>
    </citation>
    <scope>NUCLEOTIDE SEQUENCE [LARGE SCALE GENOMIC DNA]</scope>
    <source>
        <strain evidence="1">IHBB 9852</strain>
    </source>
</reference>
<name>A0A1B2E1H2_9BACL</name>
<dbReference type="SUPFAM" id="SSF53335">
    <property type="entry name" value="S-adenosyl-L-methionine-dependent methyltransferases"/>
    <property type="match status" value="1"/>
</dbReference>
<dbReference type="Pfam" id="PF13578">
    <property type="entry name" value="Methyltransf_24"/>
    <property type="match status" value="1"/>
</dbReference>
<sequence>MRINWHEDFILFLTSIVRPKVYVELGLYQCALFNRVIPFAETLIGVDLNGEAGQHMQMTPKTRFFHGTTQAFAQELAARPMQIDMLFIDADHSREAVLQDFYDFFPYVSPHGLILLHDSHPGNAEMMDPTLCGTAYQAIDELSRRTDAYEMVTIPISPGLTICRKRRQQLSWQEI</sequence>
<dbReference type="EMBL" id="CP016809">
    <property type="protein sequence ID" value="ANY73779.1"/>
    <property type="molecule type" value="Genomic_DNA"/>
</dbReference>
<proteinExistence type="predicted"/>
<dbReference type="InterPro" id="IPR029063">
    <property type="entry name" value="SAM-dependent_MTases_sf"/>
</dbReference>
<keyword evidence="1" id="KW-0808">Transferase</keyword>
<dbReference type="KEGG" id="pib:BBD41_15010"/>
<dbReference type="RefSeq" id="WP_099478056.1">
    <property type="nucleotide sequence ID" value="NZ_CP016809.1"/>
</dbReference>
<organism evidence="1">
    <name type="scientific">Paenibacillus ihbetae</name>
    <dbReference type="NCBI Taxonomy" id="1870820"/>
    <lineage>
        <taxon>Bacteria</taxon>
        <taxon>Bacillati</taxon>
        <taxon>Bacillota</taxon>
        <taxon>Bacilli</taxon>
        <taxon>Bacillales</taxon>
        <taxon>Paenibacillaceae</taxon>
        <taxon>Paenibacillus</taxon>
    </lineage>
</organism>
<accession>A0A1B2E1H2</accession>
<evidence type="ECO:0000313" key="1">
    <source>
        <dbReference type="EMBL" id="ANY73779.1"/>
    </source>
</evidence>
<dbReference type="AlphaFoldDB" id="A0A1B2E1H2"/>
<gene>
    <name evidence="1" type="ORF">BBD41_15010</name>
</gene>
<keyword evidence="1" id="KW-0489">Methyltransferase</keyword>